<evidence type="ECO:0000256" key="3">
    <source>
        <dbReference type="SAM" id="Phobius"/>
    </source>
</evidence>
<feature type="domain" description="GYF" evidence="4">
    <location>
        <begin position="5"/>
        <end position="53"/>
    </location>
</feature>
<dbReference type="RefSeq" id="WP_166654387.1">
    <property type="nucleotide sequence ID" value="NZ_SNZH01000027.1"/>
</dbReference>
<gene>
    <name evidence="5" type="ORF">DFR29_1277</name>
</gene>
<dbReference type="Proteomes" id="UP000295293">
    <property type="component" value="Unassembled WGS sequence"/>
</dbReference>
<protein>
    <submittedName>
        <fullName evidence="5">Type IV pilus assembly protein PilA</fullName>
    </submittedName>
</protein>
<keyword evidence="3" id="KW-0472">Membrane</keyword>
<comment type="caution">
    <text evidence="5">The sequence shown here is derived from an EMBL/GenBank/DDBJ whole genome shotgun (WGS) entry which is preliminary data.</text>
</comment>
<dbReference type="GO" id="GO:0009289">
    <property type="term" value="C:pilus"/>
    <property type="evidence" value="ECO:0007669"/>
    <property type="project" value="InterPro"/>
</dbReference>
<dbReference type="Pfam" id="PF14237">
    <property type="entry name" value="GYF_2"/>
    <property type="match status" value="1"/>
</dbReference>
<keyword evidence="6" id="KW-1185">Reference proteome</keyword>
<dbReference type="Pfam" id="PF00114">
    <property type="entry name" value="Pilin"/>
    <property type="match status" value="1"/>
</dbReference>
<dbReference type="EMBL" id="SNZH01000027">
    <property type="protein sequence ID" value="TDR36657.1"/>
    <property type="molecule type" value="Genomic_DNA"/>
</dbReference>
<dbReference type="InterPro" id="IPR001082">
    <property type="entry name" value="Pilin"/>
</dbReference>
<dbReference type="AlphaFoldDB" id="A0A4R6YIX4"/>
<dbReference type="GO" id="GO:0007155">
    <property type="term" value="P:cell adhesion"/>
    <property type="evidence" value="ECO:0007669"/>
    <property type="project" value="InterPro"/>
</dbReference>
<feature type="region of interest" description="Disordered" evidence="2">
    <location>
        <begin position="60"/>
        <end position="79"/>
    </location>
</feature>
<evidence type="ECO:0000256" key="2">
    <source>
        <dbReference type="SAM" id="MobiDB-lite"/>
    </source>
</evidence>
<evidence type="ECO:0000313" key="6">
    <source>
        <dbReference type="Proteomes" id="UP000295293"/>
    </source>
</evidence>
<evidence type="ECO:0000256" key="1">
    <source>
        <dbReference type="ARBA" id="ARBA00005233"/>
    </source>
</evidence>
<evidence type="ECO:0000313" key="5">
    <source>
        <dbReference type="EMBL" id="TDR36657.1"/>
    </source>
</evidence>
<reference evidence="5 6" key="1">
    <citation type="submission" date="2019-03" db="EMBL/GenBank/DDBJ databases">
        <title>Genomic Encyclopedia of Type Strains, Phase IV (KMG-IV): sequencing the most valuable type-strain genomes for metagenomic binning, comparative biology and taxonomic classification.</title>
        <authorList>
            <person name="Goeker M."/>
        </authorList>
    </citation>
    <scope>NUCLEOTIDE SEQUENCE [LARGE SCALE GENOMIC DNA]</scope>
    <source>
        <strain evidence="5 6">DSM 21667</strain>
    </source>
</reference>
<evidence type="ECO:0000259" key="4">
    <source>
        <dbReference type="Pfam" id="PF14237"/>
    </source>
</evidence>
<feature type="transmembrane region" description="Helical" evidence="3">
    <location>
        <begin position="84"/>
        <end position="112"/>
    </location>
</feature>
<dbReference type="InterPro" id="IPR025640">
    <property type="entry name" value="GYF_2"/>
</dbReference>
<organism evidence="5 6">
    <name type="scientific">Tahibacter aquaticus</name>
    <dbReference type="NCBI Taxonomy" id="520092"/>
    <lineage>
        <taxon>Bacteria</taxon>
        <taxon>Pseudomonadati</taxon>
        <taxon>Pseudomonadota</taxon>
        <taxon>Gammaproteobacteria</taxon>
        <taxon>Lysobacterales</taxon>
        <taxon>Rhodanobacteraceae</taxon>
        <taxon>Tahibacter</taxon>
    </lineage>
</organism>
<dbReference type="Gene3D" id="3.30.700.10">
    <property type="entry name" value="Glycoprotein, Type 4 Pilin"/>
    <property type="match status" value="1"/>
</dbReference>
<dbReference type="SUPFAM" id="SSF54523">
    <property type="entry name" value="Pili subunits"/>
    <property type="match status" value="1"/>
</dbReference>
<comment type="similarity">
    <text evidence="1">Belongs to the N-Me-Phe pilin family.</text>
</comment>
<keyword evidence="3" id="KW-0812">Transmembrane</keyword>
<accession>A0A4R6YIX4</accession>
<name>A0A4R6YIX4_9GAMM</name>
<dbReference type="InterPro" id="IPR045584">
    <property type="entry name" value="Pilin-like"/>
</dbReference>
<proteinExistence type="inferred from homology"/>
<sequence>MSRNWYYADRNRQQQGPVNGDALAAAFGRGEVEMSTLVWHEQLPQWVPLQQVAAELGLRAPPPPMTATREGRPRVVKPKSSGRAGWIIAIVVILLGLLFVVGILAAIALPAYSDYTTRSRVSQAIFPAGLLRTQVAEYHISNNKCPRNGDDGFGTPQSFATQYVESTTFASTSAGCTIVTRLQNLGNAKLEGSEFTYTMDSEQNWIFSSNIPDRYLPVSMRSGSR</sequence>
<keyword evidence="3" id="KW-1133">Transmembrane helix</keyword>